<keyword evidence="1" id="KW-0540">Nuclease</keyword>
<dbReference type="GO" id="GO:0016788">
    <property type="term" value="F:hydrolase activity, acting on ester bonds"/>
    <property type="evidence" value="ECO:0007669"/>
    <property type="project" value="InterPro"/>
</dbReference>
<dbReference type="GO" id="GO:0003676">
    <property type="term" value="F:nucleic acid binding"/>
    <property type="evidence" value="ECO:0007669"/>
    <property type="project" value="InterPro"/>
</dbReference>
<dbReference type="SUPFAM" id="SSF48537">
    <property type="entry name" value="Phospholipase C/P1 nuclease"/>
    <property type="match status" value="1"/>
</dbReference>
<dbReference type="GO" id="GO:0004519">
    <property type="term" value="F:endonuclease activity"/>
    <property type="evidence" value="ECO:0007669"/>
    <property type="project" value="UniProtKB-KW"/>
</dbReference>
<evidence type="ECO:0000313" key="7">
    <source>
        <dbReference type="EMBL" id="NYF79465.1"/>
    </source>
</evidence>
<dbReference type="GO" id="GO:0046872">
    <property type="term" value="F:metal ion binding"/>
    <property type="evidence" value="ECO:0007669"/>
    <property type="project" value="UniProtKB-KW"/>
</dbReference>
<protein>
    <recommendedName>
        <fullName evidence="9">Nuclease</fullName>
    </recommendedName>
</protein>
<evidence type="ECO:0000256" key="5">
    <source>
        <dbReference type="ARBA" id="ARBA00023157"/>
    </source>
</evidence>
<dbReference type="Proteomes" id="UP000589520">
    <property type="component" value="Unassembled WGS sequence"/>
</dbReference>
<dbReference type="AlphaFoldDB" id="A0A7Y9TH41"/>
<evidence type="ECO:0000256" key="3">
    <source>
        <dbReference type="ARBA" id="ARBA00022759"/>
    </source>
</evidence>
<accession>A0A7Y9TH41</accession>
<evidence type="ECO:0000256" key="4">
    <source>
        <dbReference type="ARBA" id="ARBA00022801"/>
    </source>
</evidence>
<name>A0A7Y9TH41_9BACT</name>
<keyword evidence="5" id="KW-1015">Disulfide bond</keyword>
<gene>
    <name evidence="7" type="ORF">HDF17_001752</name>
</gene>
<keyword evidence="4" id="KW-0378">Hydrolase</keyword>
<dbReference type="EMBL" id="JACCCW010000001">
    <property type="protein sequence ID" value="NYF79465.1"/>
    <property type="molecule type" value="Genomic_DNA"/>
</dbReference>
<proteinExistence type="predicted"/>
<comment type="caution">
    <text evidence="7">The sequence shown here is derived from an EMBL/GenBank/DDBJ whole genome shotgun (WGS) entry which is preliminary data.</text>
</comment>
<dbReference type="Pfam" id="PF02265">
    <property type="entry name" value="S1-P1_nuclease"/>
    <property type="match status" value="1"/>
</dbReference>
<evidence type="ECO:0000256" key="6">
    <source>
        <dbReference type="ARBA" id="ARBA00023180"/>
    </source>
</evidence>
<evidence type="ECO:0000313" key="8">
    <source>
        <dbReference type="Proteomes" id="UP000589520"/>
    </source>
</evidence>
<keyword evidence="2" id="KW-0479">Metal-binding</keyword>
<dbReference type="GO" id="GO:0006308">
    <property type="term" value="P:DNA catabolic process"/>
    <property type="evidence" value="ECO:0007669"/>
    <property type="project" value="InterPro"/>
</dbReference>
<dbReference type="InterPro" id="IPR003154">
    <property type="entry name" value="S1/P1nuclease"/>
</dbReference>
<evidence type="ECO:0008006" key="9">
    <source>
        <dbReference type="Google" id="ProtNLM"/>
    </source>
</evidence>
<dbReference type="RefSeq" id="WP_179489759.1">
    <property type="nucleotide sequence ID" value="NZ_JACCCW010000001.1"/>
</dbReference>
<evidence type="ECO:0000256" key="1">
    <source>
        <dbReference type="ARBA" id="ARBA00022722"/>
    </source>
</evidence>
<keyword evidence="3" id="KW-0255">Endonuclease</keyword>
<organism evidence="7 8">
    <name type="scientific">Granulicella arctica</name>
    <dbReference type="NCBI Taxonomy" id="940613"/>
    <lineage>
        <taxon>Bacteria</taxon>
        <taxon>Pseudomonadati</taxon>
        <taxon>Acidobacteriota</taxon>
        <taxon>Terriglobia</taxon>
        <taxon>Terriglobales</taxon>
        <taxon>Acidobacteriaceae</taxon>
        <taxon>Granulicella</taxon>
    </lineage>
</organism>
<reference evidence="7 8" key="1">
    <citation type="submission" date="2020-07" db="EMBL/GenBank/DDBJ databases">
        <title>Genomic Encyclopedia of Type Strains, Phase IV (KMG-V): Genome sequencing to study the core and pangenomes of soil and plant-associated prokaryotes.</title>
        <authorList>
            <person name="Whitman W."/>
        </authorList>
    </citation>
    <scope>NUCLEOTIDE SEQUENCE [LARGE SCALE GENOMIC DNA]</scope>
    <source>
        <strain evidence="7 8">X4EP2</strain>
    </source>
</reference>
<evidence type="ECO:0000256" key="2">
    <source>
        <dbReference type="ARBA" id="ARBA00022723"/>
    </source>
</evidence>
<dbReference type="Gene3D" id="1.10.575.10">
    <property type="entry name" value="P1 Nuclease"/>
    <property type="match status" value="1"/>
</dbReference>
<sequence>MSRLSSALRISAAVFLLPVMTVQQSFAWGPVGHKMINQLAGMALPTDVPAFLRSPEAIAALGYYGPEPDRWRSTAEPELNAAQAPEHFIDLEYADLVGPLPRRRYDFIRALAKAQEAHPDIELTPEKVGLQPYVTLEVYERLKSAMREYRGLLAAKEDTKPVECEITFLAGWLGHYVGDGSMPLHTTMQYNGWNGPNPNGYTTEHHIHALFESVYVSANVKEKDVAPLVVSKPVVMNDVFADYMEYLRHSHTLVEKVYQLDKTGAFTGAGTPAGKEMVDQQLAAGATELRDMIYTAWIKSADPVPPYRPAKD</sequence>
<keyword evidence="8" id="KW-1185">Reference proteome</keyword>
<keyword evidence="6" id="KW-0325">Glycoprotein</keyword>
<dbReference type="InterPro" id="IPR008947">
    <property type="entry name" value="PLipase_C/P1_nuclease_dom_sf"/>
</dbReference>